<proteinExistence type="inferred from homology"/>
<dbReference type="SUPFAM" id="SSF47699">
    <property type="entry name" value="Bifunctional inhibitor/lipid-transfer protein/seed storage 2S albumin"/>
    <property type="match status" value="1"/>
</dbReference>
<evidence type="ECO:0000256" key="5">
    <source>
        <dbReference type="ARBA" id="ARBA00022729"/>
    </source>
</evidence>
<keyword evidence="6" id="KW-0472">Membrane</keyword>
<evidence type="ECO:0000256" key="8">
    <source>
        <dbReference type="ARBA" id="ARBA00023180"/>
    </source>
</evidence>
<evidence type="ECO:0000256" key="1">
    <source>
        <dbReference type="ARBA" id="ARBA00004609"/>
    </source>
</evidence>
<dbReference type="Gramene" id="ESQ33316">
    <property type="protein sequence ID" value="ESQ33316"/>
    <property type="gene ID" value="EUTSA_v10004887mg"/>
</dbReference>
<keyword evidence="8" id="KW-0325">Glycoprotein</keyword>
<dbReference type="PANTHER" id="PTHR33044">
    <property type="entry name" value="BIFUNCTIONAL INHIBITOR/LIPID-TRANSFER PROTEIN/SEED STORAGE 2S ALBUMIN SUPERFAMILY PROTEIN-RELATED"/>
    <property type="match status" value="1"/>
</dbReference>
<sequence length="221" mass="22398">MKTSCILCIALVLVSLCHAYEFVSPSQPPVSSPTTAPSNTDCSTVIYSMLDCLSFLSVGSTALSPTKPCCDGVETVLDYNPNCLCVGLESSREMGIELINSRALAMPSICNIHINPHCDVASSPTASTPAASTISSPAKPPMTSSSSTSSPAITTPPPTVPPSIPLVTHSSSAIIASSPAIAAPSSAITAPSPSKSSTGNLIVSKLFLAAVIVSSFASILS</sequence>
<feature type="signal peptide" evidence="11">
    <location>
        <begin position="1"/>
        <end position="19"/>
    </location>
</feature>
<evidence type="ECO:0000256" key="4">
    <source>
        <dbReference type="ARBA" id="ARBA00022622"/>
    </source>
</evidence>
<name>V4MNX3_EUTSA</name>
<dbReference type="Pfam" id="PF14368">
    <property type="entry name" value="LTP_2"/>
    <property type="match status" value="1"/>
</dbReference>
<dbReference type="GO" id="GO:0005886">
    <property type="term" value="C:plasma membrane"/>
    <property type="evidence" value="ECO:0007669"/>
    <property type="project" value="UniProtKB-SubCell"/>
</dbReference>
<evidence type="ECO:0000256" key="3">
    <source>
        <dbReference type="ARBA" id="ARBA00022475"/>
    </source>
</evidence>
<dbReference type="OMA" id="LAMPSIC"/>
<evidence type="ECO:0000256" key="11">
    <source>
        <dbReference type="SAM" id="SignalP"/>
    </source>
</evidence>
<reference evidence="13 14" key="1">
    <citation type="journal article" date="2013" name="Front. Plant Sci.">
        <title>The Reference Genome of the Halophytic Plant Eutrema salsugineum.</title>
        <authorList>
            <person name="Yang R."/>
            <person name="Jarvis D.E."/>
            <person name="Chen H."/>
            <person name="Beilstein M.A."/>
            <person name="Grimwood J."/>
            <person name="Jenkins J."/>
            <person name="Shu S."/>
            <person name="Prochnik S."/>
            <person name="Xin M."/>
            <person name="Ma C."/>
            <person name="Schmutz J."/>
            <person name="Wing R.A."/>
            <person name="Mitchell-Olds T."/>
            <person name="Schumaker K.S."/>
            <person name="Wang X."/>
        </authorList>
    </citation>
    <scope>NUCLEOTIDE SEQUENCE [LARGE SCALE GENOMIC DNA]</scope>
</reference>
<dbReference type="AlphaFoldDB" id="V4MNX3"/>
<evidence type="ECO:0000256" key="7">
    <source>
        <dbReference type="ARBA" id="ARBA00023157"/>
    </source>
</evidence>
<evidence type="ECO:0000256" key="10">
    <source>
        <dbReference type="SAM" id="MobiDB-lite"/>
    </source>
</evidence>
<dbReference type="InterPro" id="IPR016140">
    <property type="entry name" value="Bifunc_inhib/LTP/seed_store"/>
</dbReference>
<keyword evidence="3" id="KW-1003">Cell membrane</keyword>
<evidence type="ECO:0000256" key="9">
    <source>
        <dbReference type="ARBA" id="ARBA00023288"/>
    </source>
</evidence>
<evidence type="ECO:0000259" key="12">
    <source>
        <dbReference type="SMART" id="SM00499"/>
    </source>
</evidence>
<dbReference type="CDD" id="cd00010">
    <property type="entry name" value="AAI_LTSS"/>
    <property type="match status" value="1"/>
</dbReference>
<dbReference type="EMBL" id="KI517748">
    <property type="protein sequence ID" value="ESQ33316.1"/>
    <property type="molecule type" value="Genomic_DNA"/>
</dbReference>
<keyword evidence="4" id="KW-0336">GPI-anchor</keyword>
<dbReference type="SMART" id="SM00499">
    <property type="entry name" value="AAI"/>
    <property type="match status" value="1"/>
</dbReference>
<gene>
    <name evidence="13" type="ORF">EUTSA_v10004887mg</name>
</gene>
<dbReference type="KEGG" id="eus:EUTSA_v10004887mg"/>
<dbReference type="InterPro" id="IPR036312">
    <property type="entry name" value="Bifun_inhib/LTP/seed_sf"/>
</dbReference>
<evidence type="ECO:0000313" key="13">
    <source>
        <dbReference type="EMBL" id="ESQ33316.1"/>
    </source>
</evidence>
<organism evidence="13 14">
    <name type="scientific">Eutrema salsugineum</name>
    <name type="common">Saltwater cress</name>
    <name type="synonym">Sisymbrium salsugineum</name>
    <dbReference type="NCBI Taxonomy" id="72664"/>
    <lineage>
        <taxon>Eukaryota</taxon>
        <taxon>Viridiplantae</taxon>
        <taxon>Streptophyta</taxon>
        <taxon>Embryophyta</taxon>
        <taxon>Tracheophyta</taxon>
        <taxon>Spermatophyta</taxon>
        <taxon>Magnoliopsida</taxon>
        <taxon>eudicotyledons</taxon>
        <taxon>Gunneridae</taxon>
        <taxon>Pentapetalae</taxon>
        <taxon>rosids</taxon>
        <taxon>malvids</taxon>
        <taxon>Brassicales</taxon>
        <taxon>Brassicaceae</taxon>
        <taxon>Eutremeae</taxon>
        <taxon>Eutrema</taxon>
    </lineage>
</organism>
<dbReference type="InterPro" id="IPR043325">
    <property type="entry name" value="LTSS"/>
</dbReference>
<evidence type="ECO:0000256" key="2">
    <source>
        <dbReference type="ARBA" id="ARBA00009748"/>
    </source>
</evidence>
<dbReference type="eggNOG" id="ENOG502SAMA">
    <property type="taxonomic scope" value="Eukaryota"/>
</dbReference>
<keyword evidence="14" id="KW-1185">Reference proteome</keyword>
<accession>V4MNX3</accession>
<evidence type="ECO:0000256" key="6">
    <source>
        <dbReference type="ARBA" id="ARBA00023136"/>
    </source>
</evidence>
<dbReference type="Gene3D" id="1.10.110.10">
    <property type="entry name" value="Plant lipid-transfer and hydrophobic proteins"/>
    <property type="match status" value="1"/>
</dbReference>
<keyword evidence="9" id="KW-0449">Lipoprotein</keyword>
<dbReference type="GO" id="GO:0098552">
    <property type="term" value="C:side of membrane"/>
    <property type="evidence" value="ECO:0007669"/>
    <property type="project" value="UniProtKB-KW"/>
</dbReference>
<dbReference type="OrthoDB" id="659547at2759"/>
<feature type="region of interest" description="Disordered" evidence="10">
    <location>
        <begin position="129"/>
        <end position="162"/>
    </location>
</feature>
<keyword evidence="5 11" id="KW-0732">Signal</keyword>
<feature type="domain" description="Bifunctional inhibitor/plant lipid transfer protein/seed storage helical" evidence="12">
    <location>
        <begin position="42"/>
        <end position="118"/>
    </location>
</feature>
<comment type="similarity">
    <text evidence="2">Belongs to the plant LTP family.</text>
</comment>
<evidence type="ECO:0000313" key="14">
    <source>
        <dbReference type="Proteomes" id="UP000030689"/>
    </source>
</evidence>
<dbReference type="STRING" id="72664.V4MNX3"/>
<feature type="compositionally biased region" description="Low complexity" evidence="10">
    <location>
        <begin position="129"/>
        <end position="153"/>
    </location>
</feature>
<keyword evidence="7" id="KW-1015">Disulfide bond</keyword>
<comment type="subcellular location">
    <subcellularLocation>
        <location evidence="1">Cell membrane</location>
        <topology evidence="1">Lipid-anchor</topology>
        <topology evidence="1">GPI-anchor</topology>
    </subcellularLocation>
</comment>
<dbReference type="Proteomes" id="UP000030689">
    <property type="component" value="Unassembled WGS sequence"/>
</dbReference>
<feature type="chain" id="PRO_5004722804" description="Bifunctional inhibitor/plant lipid transfer protein/seed storage helical domain-containing protein" evidence="11">
    <location>
        <begin position="20"/>
        <end position="221"/>
    </location>
</feature>
<protein>
    <recommendedName>
        <fullName evidence="12">Bifunctional inhibitor/plant lipid transfer protein/seed storage helical domain-containing protein</fullName>
    </recommendedName>
</protein>